<protein>
    <recommendedName>
        <fullName evidence="2">G domain-containing protein</fullName>
    </recommendedName>
</protein>
<feature type="region of interest" description="Disordered" evidence="1">
    <location>
        <begin position="172"/>
        <end position="219"/>
    </location>
</feature>
<feature type="compositionally biased region" description="Acidic residues" evidence="1">
    <location>
        <begin position="133"/>
        <end position="143"/>
    </location>
</feature>
<dbReference type="Pfam" id="PF01926">
    <property type="entry name" value="MMR_HSR1"/>
    <property type="match status" value="1"/>
</dbReference>
<dbReference type="PANTHER" id="PTHR46406">
    <property type="entry name" value="NITRIC OXIDE-ASSOCIATED PROTEIN 1"/>
    <property type="match status" value="1"/>
</dbReference>
<evidence type="ECO:0000256" key="1">
    <source>
        <dbReference type="SAM" id="MobiDB-lite"/>
    </source>
</evidence>
<feature type="region of interest" description="Disordered" evidence="1">
    <location>
        <begin position="76"/>
        <end position="104"/>
    </location>
</feature>
<dbReference type="Proteomes" id="UP001460270">
    <property type="component" value="Unassembled WGS sequence"/>
</dbReference>
<dbReference type="SUPFAM" id="SSF52540">
    <property type="entry name" value="P-loop containing nucleoside triphosphate hydrolases"/>
    <property type="match status" value="1"/>
</dbReference>
<feature type="compositionally biased region" description="Basic and acidic residues" evidence="1">
    <location>
        <begin position="188"/>
        <end position="202"/>
    </location>
</feature>
<keyword evidence="4" id="KW-1185">Reference proteome</keyword>
<feature type="compositionally biased region" description="Polar residues" evidence="1">
    <location>
        <begin position="206"/>
        <end position="217"/>
    </location>
</feature>
<accession>A0AAW0P5P5</accession>
<dbReference type="InterPro" id="IPR006073">
    <property type="entry name" value="GTP-bd"/>
</dbReference>
<evidence type="ECO:0000259" key="2">
    <source>
        <dbReference type="Pfam" id="PF01926"/>
    </source>
</evidence>
<comment type="caution">
    <text evidence="3">The sequence shown here is derived from an EMBL/GenBank/DDBJ whole genome shotgun (WGS) entry which is preliminary data.</text>
</comment>
<dbReference type="Gene3D" id="3.40.50.300">
    <property type="entry name" value="P-loop containing nucleotide triphosphate hydrolases"/>
    <property type="match status" value="1"/>
</dbReference>
<dbReference type="EMBL" id="JBBPFD010000008">
    <property type="protein sequence ID" value="KAK7916775.1"/>
    <property type="molecule type" value="Genomic_DNA"/>
</dbReference>
<dbReference type="PANTHER" id="PTHR46406:SF1">
    <property type="entry name" value="NITRIC OXIDE-ASSOCIATED PROTEIN 1"/>
    <property type="match status" value="1"/>
</dbReference>
<dbReference type="GO" id="GO:0005525">
    <property type="term" value="F:GTP binding"/>
    <property type="evidence" value="ECO:0007669"/>
    <property type="project" value="InterPro"/>
</dbReference>
<organism evidence="3 4">
    <name type="scientific">Mugilogobius chulae</name>
    <name type="common">yellowstripe goby</name>
    <dbReference type="NCBI Taxonomy" id="88201"/>
    <lineage>
        <taxon>Eukaryota</taxon>
        <taxon>Metazoa</taxon>
        <taxon>Chordata</taxon>
        <taxon>Craniata</taxon>
        <taxon>Vertebrata</taxon>
        <taxon>Euteleostomi</taxon>
        <taxon>Actinopterygii</taxon>
        <taxon>Neopterygii</taxon>
        <taxon>Teleostei</taxon>
        <taxon>Neoteleostei</taxon>
        <taxon>Acanthomorphata</taxon>
        <taxon>Gobiaria</taxon>
        <taxon>Gobiiformes</taxon>
        <taxon>Gobioidei</taxon>
        <taxon>Gobiidae</taxon>
        <taxon>Gobionellinae</taxon>
        <taxon>Mugilogobius</taxon>
    </lineage>
</organism>
<sequence length="430" mass="47807">MLPGFEPQSRASSLSVRPAELCERRLPYSLHRGAPLSHGRLQSLSTRPQRHSCTVDPRLNEEFVFVDCVEPNQDAEQDVTGVGPMPPDLVTPRDSVTPAHRKKRGLERQLKALKTIMKQQQEQIHFHDSPAESGEDPSPDLDLDPSAGFSSMPCSGCGALLQTVDPVVPGIFTSTPLQDLQNQDQDQEQSKERSRTKPREILHPSPRTSHQSQTSKPKISHCQRCHLLTHHQQMLEVTLNQDHFKQIVAVVGTKLDLLPVLTSVDVSSVKKRLQDYIQTQTGFEPLSVNLVSAKTGFGIEELVSGLHRVWRHKGDVVLVGSANAGKSTLFNALLESDYNRLSGSKRATESPWPGHVGRTFKKVSRPEVIHFEPDELAFGETEDGLMTRPVAKNLIEELPSHHAKDAHWLYDTPGILKDQDVIAHVCCGLK</sequence>
<reference evidence="4" key="1">
    <citation type="submission" date="2024-04" db="EMBL/GenBank/DDBJ databases">
        <title>Salinicola lusitanus LLJ914,a marine bacterium isolated from the Okinawa Trough.</title>
        <authorList>
            <person name="Li J."/>
        </authorList>
    </citation>
    <scope>NUCLEOTIDE SEQUENCE [LARGE SCALE GENOMIC DNA]</scope>
</reference>
<dbReference type="InterPro" id="IPR027417">
    <property type="entry name" value="P-loop_NTPase"/>
</dbReference>
<feature type="region of interest" description="Disordered" evidence="1">
    <location>
        <begin position="117"/>
        <end position="149"/>
    </location>
</feature>
<dbReference type="AlphaFoldDB" id="A0AAW0P5P5"/>
<feature type="domain" description="G" evidence="2">
    <location>
        <begin position="315"/>
        <end position="417"/>
    </location>
</feature>
<proteinExistence type="predicted"/>
<dbReference type="InterPro" id="IPR052807">
    <property type="entry name" value="Mito_transl_resp_regulator"/>
</dbReference>
<name>A0AAW0P5P5_9GOBI</name>
<evidence type="ECO:0000313" key="4">
    <source>
        <dbReference type="Proteomes" id="UP001460270"/>
    </source>
</evidence>
<gene>
    <name evidence="3" type="ORF">WMY93_012536</name>
</gene>
<evidence type="ECO:0000313" key="3">
    <source>
        <dbReference type="EMBL" id="KAK7916775.1"/>
    </source>
</evidence>